<feature type="compositionally biased region" description="Basic and acidic residues" evidence="1">
    <location>
        <begin position="166"/>
        <end position="178"/>
    </location>
</feature>
<evidence type="ECO:0000256" key="1">
    <source>
        <dbReference type="SAM" id="MobiDB-lite"/>
    </source>
</evidence>
<comment type="caution">
    <text evidence="2">The sequence shown here is derived from an EMBL/GenBank/DDBJ whole genome shotgun (WGS) entry which is preliminary data.</text>
</comment>
<accession>A0AAV4X1I8</accession>
<protein>
    <submittedName>
        <fullName evidence="2">Uncharacterized protein</fullName>
    </submittedName>
</protein>
<name>A0AAV4X1I8_CAEEX</name>
<dbReference type="AlphaFoldDB" id="A0AAV4X1I8"/>
<dbReference type="Proteomes" id="UP001054945">
    <property type="component" value="Unassembled WGS sequence"/>
</dbReference>
<proteinExistence type="predicted"/>
<organism evidence="2 3">
    <name type="scientific">Caerostris extrusa</name>
    <name type="common">Bark spider</name>
    <name type="synonym">Caerostris bankana</name>
    <dbReference type="NCBI Taxonomy" id="172846"/>
    <lineage>
        <taxon>Eukaryota</taxon>
        <taxon>Metazoa</taxon>
        <taxon>Ecdysozoa</taxon>
        <taxon>Arthropoda</taxon>
        <taxon>Chelicerata</taxon>
        <taxon>Arachnida</taxon>
        <taxon>Araneae</taxon>
        <taxon>Araneomorphae</taxon>
        <taxon>Entelegynae</taxon>
        <taxon>Araneoidea</taxon>
        <taxon>Araneidae</taxon>
        <taxon>Caerostris</taxon>
    </lineage>
</organism>
<feature type="region of interest" description="Disordered" evidence="1">
    <location>
        <begin position="154"/>
        <end position="181"/>
    </location>
</feature>
<feature type="compositionally biased region" description="Basic residues" evidence="1">
    <location>
        <begin position="155"/>
        <end position="165"/>
    </location>
</feature>
<sequence length="334" mass="38750">MEAMEAGYRKKKRNGTDQDTHSNSEVRRTARTQRRHLLVKMESFRAAPTGNEIFVVDFGVFHSIEWDTSECIFDSRSKYQFTVQTFSKQTYFEEGQCIQSSSPSAPNPNNNNNHVLHLSKSSDADREEDITPKNVKSNRFDIPCINMKATETGYRKKKKIKRKKDTHSNSDVRKDSSNTKKTSFGQKWNLFELSRLRNRIFVVDFGAFHLLEWDTSKCIFESVGIIMLVLVSEGCTLIDCQILMRYDLNLFPSSSCLCKEYRNDYFSHFGVMSFSRSASDDFDRCRTQLLLLGFSAEGDEDRIHCLSWLQSEMCLFGERLNRKLIFRPTGNVWS</sequence>
<keyword evidence="3" id="KW-1185">Reference proteome</keyword>
<evidence type="ECO:0000313" key="3">
    <source>
        <dbReference type="Proteomes" id="UP001054945"/>
    </source>
</evidence>
<dbReference type="EMBL" id="BPLR01017059">
    <property type="protein sequence ID" value="GIY88374.1"/>
    <property type="molecule type" value="Genomic_DNA"/>
</dbReference>
<evidence type="ECO:0000313" key="2">
    <source>
        <dbReference type="EMBL" id="GIY88374.1"/>
    </source>
</evidence>
<feature type="region of interest" description="Disordered" evidence="1">
    <location>
        <begin position="1"/>
        <end position="29"/>
    </location>
</feature>
<feature type="region of interest" description="Disordered" evidence="1">
    <location>
        <begin position="97"/>
        <end position="132"/>
    </location>
</feature>
<gene>
    <name evidence="2" type="ORF">CEXT_373721</name>
</gene>
<reference evidence="2 3" key="1">
    <citation type="submission" date="2021-06" db="EMBL/GenBank/DDBJ databases">
        <title>Caerostris extrusa draft genome.</title>
        <authorList>
            <person name="Kono N."/>
            <person name="Arakawa K."/>
        </authorList>
    </citation>
    <scope>NUCLEOTIDE SEQUENCE [LARGE SCALE GENOMIC DNA]</scope>
</reference>
<feature type="compositionally biased region" description="Low complexity" evidence="1">
    <location>
        <begin position="100"/>
        <end position="113"/>
    </location>
</feature>
<feature type="compositionally biased region" description="Basic and acidic residues" evidence="1">
    <location>
        <begin position="14"/>
        <end position="28"/>
    </location>
</feature>